<evidence type="ECO:0000256" key="1">
    <source>
        <dbReference type="PROSITE-ProRule" id="PRU00221"/>
    </source>
</evidence>
<evidence type="ECO:0000256" key="2">
    <source>
        <dbReference type="SAM" id="MobiDB-lite"/>
    </source>
</evidence>
<accession>A0A5C3QR17</accession>
<dbReference type="SMART" id="SM00320">
    <property type="entry name" value="WD40"/>
    <property type="match status" value="1"/>
</dbReference>
<feature type="region of interest" description="Disordered" evidence="2">
    <location>
        <begin position="298"/>
        <end position="334"/>
    </location>
</feature>
<organism evidence="3 4">
    <name type="scientific">Pterulicium gracile</name>
    <dbReference type="NCBI Taxonomy" id="1884261"/>
    <lineage>
        <taxon>Eukaryota</taxon>
        <taxon>Fungi</taxon>
        <taxon>Dikarya</taxon>
        <taxon>Basidiomycota</taxon>
        <taxon>Agaricomycotina</taxon>
        <taxon>Agaricomycetes</taxon>
        <taxon>Agaricomycetidae</taxon>
        <taxon>Agaricales</taxon>
        <taxon>Pleurotineae</taxon>
        <taxon>Pterulaceae</taxon>
        <taxon>Pterulicium</taxon>
    </lineage>
</organism>
<dbReference type="InterPro" id="IPR015943">
    <property type="entry name" value="WD40/YVTN_repeat-like_dom_sf"/>
</dbReference>
<evidence type="ECO:0000313" key="4">
    <source>
        <dbReference type="Proteomes" id="UP000305067"/>
    </source>
</evidence>
<protein>
    <submittedName>
        <fullName evidence="3">Uncharacterized protein</fullName>
    </submittedName>
</protein>
<feature type="compositionally biased region" description="Basic and acidic residues" evidence="2">
    <location>
        <begin position="310"/>
        <end position="333"/>
    </location>
</feature>
<keyword evidence="4" id="KW-1185">Reference proteome</keyword>
<feature type="repeat" description="WD" evidence="1">
    <location>
        <begin position="386"/>
        <end position="428"/>
    </location>
</feature>
<proteinExistence type="predicted"/>
<dbReference type="AlphaFoldDB" id="A0A5C3QR17"/>
<evidence type="ECO:0000313" key="3">
    <source>
        <dbReference type="EMBL" id="TFL02971.1"/>
    </source>
</evidence>
<dbReference type="InterPro" id="IPR001680">
    <property type="entry name" value="WD40_rpt"/>
</dbReference>
<dbReference type="Gene3D" id="2.130.10.10">
    <property type="entry name" value="YVTN repeat-like/Quinoprotein amine dehydrogenase"/>
    <property type="match status" value="1"/>
</dbReference>
<dbReference type="STRING" id="1884261.A0A5C3QR17"/>
<dbReference type="Proteomes" id="UP000305067">
    <property type="component" value="Unassembled WGS sequence"/>
</dbReference>
<dbReference type="InterPro" id="IPR036322">
    <property type="entry name" value="WD40_repeat_dom_sf"/>
</dbReference>
<dbReference type="SUPFAM" id="SSF50978">
    <property type="entry name" value="WD40 repeat-like"/>
    <property type="match status" value="1"/>
</dbReference>
<dbReference type="PROSITE" id="PS50082">
    <property type="entry name" value="WD_REPEATS_2"/>
    <property type="match status" value="1"/>
</dbReference>
<sequence length="527" mass="57357">MSTSTNADFIALKDQILESYKAFTKALASFLTKTRTRTDMIARDGAATLEREELRTLLETAANAEAKIVSTAYGSDEELHDFIPVYCGNNITDETVGSVGAGMSADLLDLMQRLINPQSTSQSREDFLSSMGASTAASYDLSSKPSAHTTPLVRFNSGRPFIASNADPAYHAFAGAHREILEDDVPVVANISLSGSVLAVQGAGGWKNRYPTLHLYEVSAGHTFDASISVGVGLSGVAYDLQLNSARKLVCRSAACTHARVNGLRRRHGVERQWFKASSLSPKGIAIWDMGTLATHEEDGTNIVGGSSSRYEEDSWRDNDYGDEIETSKDSAPTRRLASPALSNIGTWVHTSRESKEMIVGYGSQKSDQYGAASVDLETMRATIRYLGHEGHITCIRTNEADPSTFMTAAMDGVVRLYDVRAPTPALAIHHADEFINAALDEHVGGQPFVIIGGTSTEQVEVWDVRAKLPLYELSTGNNQVRTLAWDGSTQTLYAGTECESVDRMGGHHDYRRIRKPRPNNRAQILV</sequence>
<keyword evidence="1" id="KW-0853">WD repeat</keyword>
<name>A0A5C3QR17_9AGAR</name>
<reference evidence="3 4" key="1">
    <citation type="journal article" date="2019" name="Nat. Ecol. Evol.">
        <title>Megaphylogeny resolves global patterns of mushroom evolution.</title>
        <authorList>
            <person name="Varga T."/>
            <person name="Krizsan K."/>
            <person name="Foldi C."/>
            <person name="Dima B."/>
            <person name="Sanchez-Garcia M."/>
            <person name="Sanchez-Ramirez S."/>
            <person name="Szollosi G.J."/>
            <person name="Szarkandi J.G."/>
            <person name="Papp V."/>
            <person name="Albert L."/>
            <person name="Andreopoulos W."/>
            <person name="Angelini C."/>
            <person name="Antonin V."/>
            <person name="Barry K.W."/>
            <person name="Bougher N.L."/>
            <person name="Buchanan P."/>
            <person name="Buyck B."/>
            <person name="Bense V."/>
            <person name="Catcheside P."/>
            <person name="Chovatia M."/>
            <person name="Cooper J."/>
            <person name="Damon W."/>
            <person name="Desjardin D."/>
            <person name="Finy P."/>
            <person name="Geml J."/>
            <person name="Haridas S."/>
            <person name="Hughes K."/>
            <person name="Justo A."/>
            <person name="Karasinski D."/>
            <person name="Kautmanova I."/>
            <person name="Kiss B."/>
            <person name="Kocsube S."/>
            <person name="Kotiranta H."/>
            <person name="LaButti K.M."/>
            <person name="Lechner B.E."/>
            <person name="Liimatainen K."/>
            <person name="Lipzen A."/>
            <person name="Lukacs Z."/>
            <person name="Mihaltcheva S."/>
            <person name="Morgado L.N."/>
            <person name="Niskanen T."/>
            <person name="Noordeloos M.E."/>
            <person name="Ohm R.A."/>
            <person name="Ortiz-Santana B."/>
            <person name="Ovrebo C."/>
            <person name="Racz N."/>
            <person name="Riley R."/>
            <person name="Savchenko A."/>
            <person name="Shiryaev A."/>
            <person name="Soop K."/>
            <person name="Spirin V."/>
            <person name="Szebenyi C."/>
            <person name="Tomsovsky M."/>
            <person name="Tulloss R.E."/>
            <person name="Uehling J."/>
            <person name="Grigoriev I.V."/>
            <person name="Vagvolgyi C."/>
            <person name="Papp T."/>
            <person name="Martin F.M."/>
            <person name="Miettinen O."/>
            <person name="Hibbett D.S."/>
            <person name="Nagy L.G."/>
        </authorList>
    </citation>
    <scope>NUCLEOTIDE SEQUENCE [LARGE SCALE GENOMIC DNA]</scope>
    <source>
        <strain evidence="3 4">CBS 309.79</strain>
    </source>
</reference>
<dbReference type="EMBL" id="ML178821">
    <property type="protein sequence ID" value="TFL02971.1"/>
    <property type="molecule type" value="Genomic_DNA"/>
</dbReference>
<gene>
    <name evidence="3" type="ORF">BDV98DRAFT_581793</name>
</gene>
<dbReference type="OrthoDB" id="548949at2759"/>